<evidence type="ECO:0000256" key="1">
    <source>
        <dbReference type="ARBA" id="ARBA00022741"/>
    </source>
</evidence>
<dbReference type="SUPFAM" id="SSF52540">
    <property type="entry name" value="P-loop containing nucleoside triphosphate hydrolases"/>
    <property type="match status" value="2"/>
</dbReference>
<dbReference type="Proteomes" id="UP000783934">
    <property type="component" value="Unassembled WGS sequence"/>
</dbReference>
<dbReference type="InterPro" id="IPR038718">
    <property type="entry name" value="SNF2-like_sf"/>
</dbReference>
<dbReference type="Pfam" id="PF00271">
    <property type="entry name" value="Helicase_C"/>
    <property type="match status" value="1"/>
</dbReference>
<dbReference type="SMART" id="SM00490">
    <property type="entry name" value="HELICc"/>
    <property type="match status" value="1"/>
</dbReference>
<keyword evidence="9" id="KW-1185">Reference proteome</keyword>
<dbReference type="EMBL" id="JAATIZ010000001">
    <property type="protein sequence ID" value="NJB64573.1"/>
    <property type="molecule type" value="Genomic_DNA"/>
</dbReference>
<dbReference type="PANTHER" id="PTHR10799">
    <property type="entry name" value="SNF2/RAD54 HELICASE FAMILY"/>
    <property type="match status" value="1"/>
</dbReference>
<feature type="domain" description="Helicase ATP-binding" evidence="6">
    <location>
        <begin position="143"/>
        <end position="328"/>
    </location>
</feature>
<organism evidence="8 9">
    <name type="scientific">Paenalcaligenes hominis</name>
    <dbReference type="NCBI Taxonomy" id="643674"/>
    <lineage>
        <taxon>Bacteria</taxon>
        <taxon>Pseudomonadati</taxon>
        <taxon>Pseudomonadota</taxon>
        <taxon>Betaproteobacteria</taxon>
        <taxon>Burkholderiales</taxon>
        <taxon>Alcaligenaceae</taxon>
        <taxon>Paenalcaligenes</taxon>
    </lineage>
</organism>
<dbReference type="SMART" id="SM00487">
    <property type="entry name" value="DEXDc"/>
    <property type="match status" value="1"/>
</dbReference>
<feature type="domain" description="Helicase C-terminal" evidence="7">
    <location>
        <begin position="523"/>
        <end position="700"/>
    </location>
</feature>
<sequence length="1092" mass="124436">MKKEKTNPSLDKDSLPRVGMLATVRNRRGVISAVEPFSDSKSSALLHLVTIEFSDADGDAEESLLWERERSPVVLEPNALPRLDREAPMQQDEFLALQRAARWSALTPFLSASNPAERSDPVPTAPVYGAVSVDDFQLVPLARAMRMPRVSLLLADDVGLGKTIEAGLILAELIRKRRIRRVLIITPASLRTQWQQEMEEKFSLGFDIVDKAATHKLQKEMGLDANPWRALPRIITSYHYLRQPDVLEQFIANCESIKQQGGAQLPWDLLIVDEAHNLMPSNFGEDSDLAKMLRLLTPYFEHRLFLTATPHNGHTRCFSGLLEQLDPVRFTQTPDFTDKERKMIGDVLIRRLKSEINDQDRQAGRAPRFAKRYLEPLPLYMFRPEQELAVAVRQFCTQLKGIIRTAPEARMVLNFAIEILRKRLLSCPVAFADSWLRFKEGLATKEALQAAEVAAARRASEEDIDDDQERESRSRHAAQVVGAWMHPYVELLQPEIEAIDAALKSLGLDKQPVITAKPKSDARFERLRELIGKELRNAEQWKGDERLIIFTEYKTTLDYLVNRLNAEYSAEPGSICQLYGGMHEDEREAVKRAFNDPDSPVRILVATDAASEGLNLQHTARLLMHYEIPWNPSRLEQRNGRIDRHGQSRDVTIFHFTSEDDSDLQFVARVLGKVNDIREDLGSVGELFDAAFQRRMMEMNEDQDVLGDLDLQINNRRSATEDAQVHTDERGEEEKQRLQQLMDDLDLSPDTLKATLTIAMGLGATREVLEGPDTLGRMRLRTPLPSRWQAVVDDSLRLPSQKGVSGAMPWLVFDNRFFIHNVNGRPVFRPSPDTVLLHLGHPLLRQSLNAFARLRFPGGQADFQPPSRWLVSRGEVPAGAQALVLFTVEEMAVNDLRETFHHWTRTLALPVQNSALGQPLPYNGPHCGQLGRQSAGDMAAARDLWDDIEDDIRTLLACYRRELTQTLRTQLKSAYDQAKSHEKEAFEQRIREVAALQKVQSIDKLKREIEEQRKTHIQFSLLDDADALAEKRLRDLEDELKRRQNQFGDLQERLSQEKIRILEQVLPRRFALRGEAQVFPVTIEIRFPEVSV</sequence>
<evidence type="ECO:0000259" key="7">
    <source>
        <dbReference type="PROSITE" id="PS51194"/>
    </source>
</evidence>
<dbReference type="NCBIfam" id="NF038317">
    <property type="entry name" value="DISARM_DrmD"/>
    <property type="match status" value="1"/>
</dbReference>
<accession>A0ABX0WMU8</accession>
<evidence type="ECO:0000259" key="6">
    <source>
        <dbReference type="PROSITE" id="PS51192"/>
    </source>
</evidence>
<dbReference type="Pfam" id="PF00176">
    <property type="entry name" value="SNF2-rel_dom"/>
    <property type="match status" value="1"/>
</dbReference>
<dbReference type="InterPro" id="IPR000330">
    <property type="entry name" value="SNF2_N"/>
</dbReference>
<evidence type="ECO:0000256" key="5">
    <source>
        <dbReference type="SAM" id="Coils"/>
    </source>
</evidence>
<dbReference type="Gene3D" id="3.40.50.10810">
    <property type="entry name" value="Tandem AAA-ATPase domain"/>
    <property type="match status" value="1"/>
</dbReference>
<keyword evidence="5" id="KW-0175">Coiled coil</keyword>
<reference evidence="8 9" key="1">
    <citation type="submission" date="2020-03" db="EMBL/GenBank/DDBJ databases">
        <title>Genomic Encyclopedia of Type Strains, Phase IV (KMG-IV): sequencing the most valuable type-strain genomes for metagenomic binning, comparative biology and taxonomic classification.</title>
        <authorList>
            <person name="Goeker M."/>
        </authorList>
    </citation>
    <scope>NUCLEOTIDE SEQUENCE [LARGE SCALE GENOMIC DNA]</scope>
    <source>
        <strain evidence="8 9">DSM 26613</strain>
    </source>
</reference>
<dbReference type="InterPro" id="IPR057342">
    <property type="entry name" value="DEXDc_RapA"/>
</dbReference>
<evidence type="ECO:0000256" key="2">
    <source>
        <dbReference type="ARBA" id="ARBA00022801"/>
    </source>
</evidence>
<dbReference type="PROSITE" id="PS51192">
    <property type="entry name" value="HELICASE_ATP_BIND_1"/>
    <property type="match status" value="1"/>
</dbReference>
<dbReference type="InterPro" id="IPR001650">
    <property type="entry name" value="Helicase_C-like"/>
</dbReference>
<keyword evidence="2" id="KW-0378">Hydrolase</keyword>
<keyword evidence="1" id="KW-0547">Nucleotide-binding</keyword>
<gene>
    <name evidence="8" type="ORF">GGR41_000794</name>
</gene>
<evidence type="ECO:0000313" key="9">
    <source>
        <dbReference type="Proteomes" id="UP000783934"/>
    </source>
</evidence>
<name>A0ABX0WMU8_9BURK</name>
<dbReference type="InterPro" id="IPR049730">
    <property type="entry name" value="SNF2/RAD54-like_C"/>
</dbReference>
<evidence type="ECO:0000256" key="3">
    <source>
        <dbReference type="ARBA" id="ARBA00022806"/>
    </source>
</evidence>
<proteinExistence type="predicted"/>
<evidence type="ECO:0000313" key="8">
    <source>
        <dbReference type="EMBL" id="NJB64573.1"/>
    </source>
</evidence>
<dbReference type="InterPro" id="IPR027417">
    <property type="entry name" value="P-loop_NTPase"/>
</dbReference>
<keyword evidence="4" id="KW-0067">ATP-binding</keyword>
<dbReference type="InterPro" id="IPR014001">
    <property type="entry name" value="Helicase_ATP-bd"/>
</dbReference>
<comment type="caution">
    <text evidence="8">The sequence shown here is derived from an EMBL/GenBank/DDBJ whole genome shotgun (WGS) entry which is preliminary data.</text>
</comment>
<dbReference type="PROSITE" id="PS51194">
    <property type="entry name" value="HELICASE_CTER"/>
    <property type="match status" value="1"/>
</dbReference>
<keyword evidence="3 8" id="KW-0347">Helicase</keyword>
<dbReference type="CDD" id="cd18011">
    <property type="entry name" value="DEXDc_RapA"/>
    <property type="match status" value="1"/>
</dbReference>
<feature type="coiled-coil region" evidence="5">
    <location>
        <begin position="995"/>
        <end position="1053"/>
    </location>
</feature>
<evidence type="ECO:0000256" key="4">
    <source>
        <dbReference type="ARBA" id="ARBA00022840"/>
    </source>
</evidence>
<dbReference type="GO" id="GO:0004386">
    <property type="term" value="F:helicase activity"/>
    <property type="evidence" value="ECO:0007669"/>
    <property type="project" value="UniProtKB-KW"/>
</dbReference>
<dbReference type="RefSeq" id="WP_209279724.1">
    <property type="nucleotide sequence ID" value="NZ_BMCQ01000004.1"/>
</dbReference>
<dbReference type="CDD" id="cd18793">
    <property type="entry name" value="SF2_C_SNF"/>
    <property type="match status" value="1"/>
</dbReference>
<dbReference type="Gene3D" id="3.40.50.300">
    <property type="entry name" value="P-loop containing nucleotide triphosphate hydrolases"/>
    <property type="match status" value="1"/>
</dbReference>
<protein>
    <submittedName>
        <fullName evidence="8">Superfamily II DNA or RNA helicase</fullName>
    </submittedName>
</protein>